<evidence type="ECO:0000313" key="8">
    <source>
        <dbReference type="Proteomes" id="UP000760819"/>
    </source>
</evidence>
<organism evidence="7 8">
    <name type="scientific">Candidatus Dojkabacteria bacterium</name>
    <dbReference type="NCBI Taxonomy" id="2099670"/>
    <lineage>
        <taxon>Bacteria</taxon>
        <taxon>Candidatus Dojkabacteria</taxon>
    </lineage>
</organism>
<dbReference type="Proteomes" id="UP000760819">
    <property type="component" value="Unassembled WGS sequence"/>
</dbReference>
<accession>A0A955I7R3</accession>
<keyword evidence="2 5" id="KW-0812">Transmembrane</keyword>
<comment type="subcellular location">
    <subcellularLocation>
        <location evidence="1">Membrane</location>
    </subcellularLocation>
</comment>
<evidence type="ECO:0000259" key="6">
    <source>
        <dbReference type="PROSITE" id="PS50839"/>
    </source>
</evidence>
<proteinExistence type="predicted"/>
<dbReference type="GO" id="GO:0003824">
    <property type="term" value="F:catalytic activity"/>
    <property type="evidence" value="ECO:0007669"/>
    <property type="project" value="UniProtKB-ARBA"/>
</dbReference>
<keyword evidence="4 5" id="KW-0472">Membrane</keyword>
<dbReference type="InterPro" id="IPR042240">
    <property type="entry name" value="CHASE_sf"/>
</dbReference>
<keyword evidence="3 5" id="KW-1133">Transmembrane helix</keyword>
<gene>
    <name evidence="7" type="ORF">KC640_03330</name>
</gene>
<dbReference type="InterPro" id="IPR006189">
    <property type="entry name" value="CHASE_dom"/>
</dbReference>
<feature type="transmembrane region" description="Helical" evidence="5">
    <location>
        <begin position="12"/>
        <end position="31"/>
    </location>
</feature>
<evidence type="ECO:0000256" key="1">
    <source>
        <dbReference type="ARBA" id="ARBA00004370"/>
    </source>
</evidence>
<protein>
    <submittedName>
        <fullName evidence="7">CHASE domain-containing protein</fullName>
    </submittedName>
</protein>
<reference evidence="7" key="2">
    <citation type="journal article" date="2021" name="Microbiome">
        <title>Successional dynamics and alternative stable states in a saline activated sludge microbial community over 9 years.</title>
        <authorList>
            <person name="Wang Y."/>
            <person name="Ye J."/>
            <person name="Ju F."/>
            <person name="Liu L."/>
            <person name="Boyd J.A."/>
            <person name="Deng Y."/>
            <person name="Parks D.H."/>
            <person name="Jiang X."/>
            <person name="Yin X."/>
            <person name="Woodcroft B.J."/>
            <person name="Tyson G.W."/>
            <person name="Hugenholtz P."/>
            <person name="Polz M.F."/>
            <person name="Zhang T."/>
        </authorList>
    </citation>
    <scope>NUCLEOTIDE SEQUENCE</scope>
    <source>
        <strain evidence="7">HKST-UBA12</strain>
    </source>
</reference>
<dbReference type="GO" id="GO:0007165">
    <property type="term" value="P:signal transduction"/>
    <property type="evidence" value="ECO:0007669"/>
    <property type="project" value="UniProtKB-ARBA"/>
</dbReference>
<dbReference type="Pfam" id="PF03924">
    <property type="entry name" value="CHASE"/>
    <property type="match status" value="1"/>
</dbReference>
<comment type="caution">
    <text evidence="7">The sequence shown here is derived from an EMBL/GenBank/DDBJ whole genome shotgun (WGS) entry which is preliminary data.</text>
</comment>
<dbReference type="EMBL" id="JAGQLI010000183">
    <property type="protein sequence ID" value="MCA9379437.1"/>
    <property type="molecule type" value="Genomic_DNA"/>
</dbReference>
<feature type="non-terminal residue" evidence="7">
    <location>
        <position position="173"/>
    </location>
</feature>
<name>A0A955I7R3_9BACT</name>
<evidence type="ECO:0000256" key="2">
    <source>
        <dbReference type="ARBA" id="ARBA00022692"/>
    </source>
</evidence>
<evidence type="ECO:0000313" key="7">
    <source>
        <dbReference type="EMBL" id="MCA9379437.1"/>
    </source>
</evidence>
<reference evidence="7" key="1">
    <citation type="submission" date="2020-04" db="EMBL/GenBank/DDBJ databases">
        <authorList>
            <person name="Zhang T."/>
        </authorList>
    </citation>
    <scope>NUCLEOTIDE SEQUENCE</scope>
    <source>
        <strain evidence="7">HKST-UBA12</strain>
    </source>
</reference>
<feature type="domain" description="CHASE" evidence="6">
    <location>
        <begin position="75"/>
        <end position="173"/>
    </location>
</feature>
<evidence type="ECO:0000256" key="4">
    <source>
        <dbReference type="ARBA" id="ARBA00023136"/>
    </source>
</evidence>
<dbReference type="Gene3D" id="3.30.450.350">
    <property type="entry name" value="CHASE domain"/>
    <property type="match status" value="1"/>
</dbReference>
<dbReference type="AlphaFoldDB" id="A0A955I7R3"/>
<evidence type="ECO:0000256" key="3">
    <source>
        <dbReference type="ARBA" id="ARBA00022989"/>
    </source>
</evidence>
<sequence length="173" mass="19664">MTETALRRRRITAVAIVLILAISLAGLLSFVRYQSVRLGREQEFNIAAERITADLSQHFQILSTILRAGRGLFLSSVQVSRSEWERFVNDSDLVVETDGIQGIGFAKFLEPGEVAGFEEEVRSEGFPDFKVTPEGERDEYTIIVFLEPFDERNRRAFGYDMSTEETRKTAMMS</sequence>
<evidence type="ECO:0000256" key="5">
    <source>
        <dbReference type="SAM" id="Phobius"/>
    </source>
</evidence>
<dbReference type="PROSITE" id="PS50839">
    <property type="entry name" value="CHASE"/>
    <property type="match status" value="1"/>
</dbReference>
<dbReference type="GO" id="GO:0016020">
    <property type="term" value="C:membrane"/>
    <property type="evidence" value="ECO:0007669"/>
    <property type="project" value="UniProtKB-SubCell"/>
</dbReference>